<accession>A0A7R8CT53</accession>
<evidence type="ECO:0000256" key="1">
    <source>
        <dbReference type="ARBA" id="ARBA00022536"/>
    </source>
</evidence>
<dbReference type="AlphaFoldDB" id="A0A7R8CT53"/>
<evidence type="ECO:0000256" key="2">
    <source>
        <dbReference type="ARBA" id="ARBA00022737"/>
    </source>
</evidence>
<gene>
    <name evidence="6" type="ORF">LSAA_8758</name>
</gene>
<dbReference type="PANTHER" id="PTHR11219">
    <property type="entry name" value="TENEURIN AND N-ACETYLGLUCOSAMINE-1-PHOSPHODIESTER ALPHA-N-ACETYLGLUCOSAMINIDASE"/>
    <property type="match status" value="1"/>
</dbReference>
<dbReference type="InterPro" id="IPR028916">
    <property type="entry name" value="Tox-GHH_dom"/>
</dbReference>
<dbReference type="OrthoDB" id="442731at2759"/>
<organism evidence="6 7">
    <name type="scientific">Lepeophtheirus salmonis</name>
    <name type="common">Salmon louse</name>
    <name type="synonym">Caligus salmonis</name>
    <dbReference type="NCBI Taxonomy" id="72036"/>
    <lineage>
        <taxon>Eukaryota</taxon>
        <taxon>Metazoa</taxon>
        <taxon>Ecdysozoa</taxon>
        <taxon>Arthropoda</taxon>
        <taxon>Crustacea</taxon>
        <taxon>Multicrustacea</taxon>
        <taxon>Hexanauplia</taxon>
        <taxon>Copepoda</taxon>
        <taxon>Siphonostomatoida</taxon>
        <taxon>Caligidae</taxon>
        <taxon>Lepeophtheirus</taxon>
    </lineage>
</organism>
<name>A0A7R8CT53_LEPSM</name>
<reference evidence="6" key="1">
    <citation type="submission" date="2021-02" db="EMBL/GenBank/DDBJ databases">
        <authorList>
            <person name="Bekaert M."/>
        </authorList>
    </citation>
    <scope>NUCLEOTIDE SEQUENCE</scope>
    <source>
        <strain evidence="6">IoA-00</strain>
    </source>
</reference>
<feature type="domain" description="Teneurin-like YD-shell" evidence="5">
    <location>
        <begin position="2"/>
        <end position="173"/>
    </location>
</feature>
<sequence length="750" mass="86760">MKIVYNEAFRPTSWSSTSGKNCTRGYDSLNRLTENRCGRIRELGIKYFYSMPLNKPTSVELPLGSVYTYDYDEYGGLAGIRLPKSDSTYKFKSQVHFGGKIKYYHYLPGLQEPYVYYQSSSGLLLEIRPPTGNGVSLFKYDVNYQIVETISADVQIYYKRRSGILHRIEMHYTGEESSNSGFASATFRYDKSSLSGHIGGKNITETWENGVEIVWDKIPQDRNPGEFIVTHLNLNETLVTDGVAYYSRADNFLILEIHGREYFRASYKFDDSNQLSSVEITNYNRRSKETVQNYQYDSEGRLLRNNDLEWQYDGDLGNLIKTSSRSKWKKKKVKHFRYKPGTYMRSDLEYDDSGRVIFNGRIKFTYNIIAGNDCIKRAVLNDIIIEYFYDQNGRLIGRKVNDKVTQFFYAYPDFTNLGGIKDYDTGLVHLQDDKSGNCRLYDPKSSSYYTPRWKSVIEYPYEPISLNLYSYNRYNPLRKESHSRGDIFSNLKDTLRNSEDMLSKETLLANGLFFANGPLFSPTSAETEFQKRMNQIFALSYFENQLPSGNDVRISRTDSALGRFVAFDPSSSQVYSVSDGTLNQVQRSVFTQVLEGAKLVEFKTVPRDDDMLFFTKPKIRPDDITALRRLGPSVNLTIHESQTSEKEIKFLDVKVHLADTILNIRYGTSPESEKARLLRHAYKTISRKIWLKERTSGRWSPRDMQSLLSQGFVSGFITQYRLKNIEKYPELSTDLNNIEIVHESVKMLQK</sequence>
<dbReference type="InterPro" id="IPR006530">
    <property type="entry name" value="YD"/>
</dbReference>
<dbReference type="InterPro" id="IPR056823">
    <property type="entry name" value="TEN-like_YD-shell"/>
</dbReference>
<dbReference type="Pfam" id="PF25023">
    <property type="entry name" value="TEN_YD-shell"/>
    <property type="match status" value="2"/>
</dbReference>
<evidence type="ECO:0000313" key="6">
    <source>
        <dbReference type="EMBL" id="CAF2923173.1"/>
    </source>
</evidence>
<evidence type="ECO:0000256" key="3">
    <source>
        <dbReference type="ARBA" id="ARBA00023157"/>
    </source>
</evidence>
<dbReference type="Gene3D" id="2.180.10.10">
    <property type="entry name" value="RHS repeat-associated core"/>
    <property type="match status" value="1"/>
</dbReference>
<evidence type="ECO:0000313" key="7">
    <source>
        <dbReference type="Proteomes" id="UP000675881"/>
    </source>
</evidence>
<dbReference type="GO" id="GO:0008045">
    <property type="term" value="P:motor neuron axon guidance"/>
    <property type="evidence" value="ECO:0007669"/>
    <property type="project" value="TreeGrafter"/>
</dbReference>
<feature type="domain" description="Tox-GHH" evidence="4">
    <location>
        <begin position="673"/>
        <end position="740"/>
    </location>
</feature>
<keyword evidence="1" id="KW-0245">EGF-like domain</keyword>
<proteinExistence type="predicted"/>
<evidence type="ECO:0000259" key="5">
    <source>
        <dbReference type="Pfam" id="PF25023"/>
    </source>
</evidence>
<dbReference type="Proteomes" id="UP000675881">
    <property type="component" value="Chromosome 4"/>
</dbReference>
<dbReference type="NCBIfam" id="TIGR01643">
    <property type="entry name" value="YD_repeat_2x"/>
    <property type="match status" value="1"/>
</dbReference>
<evidence type="ECO:0000259" key="4">
    <source>
        <dbReference type="Pfam" id="PF15636"/>
    </source>
</evidence>
<keyword evidence="2" id="KW-0677">Repeat</keyword>
<feature type="domain" description="Teneurin-like YD-shell" evidence="5">
    <location>
        <begin position="254"/>
        <end position="413"/>
    </location>
</feature>
<dbReference type="Pfam" id="PF15636">
    <property type="entry name" value="Tox-GHH"/>
    <property type="match status" value="1"/>
</dbReference>
<protein>
    <submittedName>
        <fullName evidence="6">(salmon louse) hypothetical protein</fullName>
    </submittedName>
</protein>
<dbReference type="InterPro" id="IPR051216">
    <property type="entry name" value="Teneurin"/>
</dbReference>
<dbReference type="EMBL" id="HG994583">
    <property type="protein sequence ID" value="CAF2923173.1"/>
    <property type="molecule type" value="Genomic_DNA"/>
</dbReference>
<keyword evidence="7" id="KW-1185">Reference proteome</keyword>
<keyword evidence="3" id="KW-1015">Disulfide bond</keyword>
<dbReference type="PANTHER" id="PTHR11219:SF69">
    <property type="entry name" value="TENEURIN-A"/>
    <property type="match status" value="1"/>
</dbReference>